<evidence type="ECO:0000256" key="1">
    <source>
        <dbReference type="SAM" id="MobiDB-lite"/>
    </source>
</evidence>
<sequence length="62" mass="6633">MLMASGEACWADREPWAWGLGARCQSGKAFAAYVARSGKTSGEMDDALTQSHSQSGILILKE</sequence>
<gene>
    <name evidence="2" type="ORF">LCR_04420</name>
</gene>
<comment type="caution">
    <text evidence="2">The sequence shown here is derived from an EMBL/GenBank/DDBJ whole genome shotgun (WGS) entry which is preliminary data.</text>
</comment>
<evidence type="ECO:0000313" key="3">
    <source>
        <dbReference type="Proteomes" id="UP000078435"/>
    </source>
</evidence>
<accession>A0A175VCY2</accession>
<reference evidence="2 3" key="1">
    <citation type="submission" date="2016-02" db="EMBL/GenBank/DDBJ databases">
        <title>Draft genome sequence of Aeromonas trota strain 1999lcr isolated from cerebrospinal fluid (CSF).</title>
        <authorList>
            <person name="Dallagassa C.B."/>
            <person name="Prediger K.C."/>
            <person name="Weiss V.A."/>
            <person name="Assis F.E."/>
            <person name="Baura V."/>
            <person name="Cruz L.M."/>
            <person name="Souza E.M."/>
            <person name="Pedrosa F.O."/>
            <person name="Fadel-Picheth C.M."/>
        </authorList>
    </citation>
    <scope>NUCLEOTIDE SEQUENCE [LARGE SCALE GENOMIC DNA]</scope>
    <source>
        <strain evidence="2 3">1999lcr</strain>
    </source>
</reference>
<protein>
    <submittedName>
        <fullName evidence="2">Uncharacterized protein</fullName>
    </submittedName>
</protein>
<proteinExistence type="predicted"/>
<organism evidence="2 3">
    <name type="scientific">Aeromonas enteropelogenes</name>
    <name type="common">Aeromonas trota</name>
    <dbReference type="NCBI Taxonomy" id="29489"/>
    <lineage>
        <taxon>Bacteria</taxon>
        <taxon>Pseudomonadati</taxon>
        <taxon>Pseudomonadota</taxon>
        <taxon>Gammaproteobacteria</taxon>
        <taxon>Aeromonadales</taxon>
        <taxon>Aeromonadaceae</taxon>
        <taxon>Aeromonas</taxon>
    </lineage>
</organism>
<evidence type="ECO:0000313" key="2">
    <source>
        <dbReference type="EMBL" id="KXU78390.1"/>
    </source>
</evidence>
<dbReference type="EMBL" id="JMGO02000018">
    <property type="protein sequence ID" value="KXU78390.1"/>
    <property type="molecule type" value="Genomic_DNA"/>
</dbReference>
<dbReference type="AlphaFoldDB" id="A0A175VCY2"/>
<dbReference type="Proteomes" id="UP000078435">
    <property type="component" value="Unassembled WGS sequence"/>
</dbReference>
<name>A0A175VCY2_AEREN</name>
<feature type="region of interest" description="Disordered" evidence="1">
    <location>
        <begin position="42"/>
        <end position="62"/>
    </location>
</feature>